<evidence type="ECO:0000256" key="22">
    <source>
        <dbReference type="PIRNR" id="PIRNR001563"/>
    </source>
</evidence>
<dbReference type="PIRSF" id="PIRSF001563">
    <property type="entry name" value="Folylpolyglu_synth"/>
    <property type="match status" value="1"/>
</dbReference>
<evidence type="ECO:0000256" key="7">
    <source>
        <dbReference type="ARBA" id="ARBA00013025"/>
    </source>
</evidence>
<dbReference type="InterPro" id="IPR004101">
    <property type="entry name" value="Mur_ligase_C"/>
</dbReference>
<evidence type="ECO:0000256" key="8">
    <source>
        <dbReference type="ARBA" id="ARBA00019357"/>
    </source>
</evidence>
<dbReference type="PROSITE" id="PS01012">
    <property type="entry name" value="FOLYLPOLYGLU_SYNT_2"/>
    <property type="match status" value="1"/>
</dbReference>
<gene>
    <name evidence="25" type="ORF">SanaruYs_04420</name>
</gene>
<evidence type="ECO:0000256" key="14">
    <source>
        <dbReference type="ARBA" id="ARBA00022909"/>
    </source>
</evidence>
<dbReference type="Proteomes" id="UP000288227">
    <property type="component" value="Unassembled WGS sequence"/>
</dbReference>
<evidence type="ECO:0000256" key="12">
    <source>
        <dbReference type="ARBA" id="ARBA00022840"/>
    </source>
</evidence>
<dbReference type="GO" id="GO:0008841">
    <property type="term" value="F:dihydrofolate synthase activity"/>
    <property type="evidence" value="ECO:0007669"/>
    <property type="project" value="UniProtKB-EC"/>
</dbReference>
<dbReference type="GO" id="GO:0004326">
    <property type="term" value="F:tetrahydrofolylpolyglutamate synthase activity"/>
    <property type="evidence" value="ECO:0007669"/>
    <property type="project" value="UniProtKB-EC"/>
</dbReference>
<keyword evidence="11 22" id="KW-0547">Nucleotide-binding</keyword>
<feature type="domain" description="Mur ligase central" evidence="24">
    <location>
        <begin position="55"/>
        <end position="215"/>
    </location>
</feature>
<dbReference type="AlphaFoldDB" id="A0A401U5R1"/>
<evidence type="ECO:0000256" key="1">
    <source>
        <dbReference type="ARBA" id="ARBA00001946"/>
    </source>
</evidence>
<dbReference type="GO" id="GO:0046872">
    <property type="term" value="F:metal ion binding"/>
    <property type="evidence" value="ECO:0007669"/>
    <property type="project" value="UniProtKB-KW"/>
</dbReference>
<dbReference type="FunFam" id="3.40.1190.10:FF:000011">
    <property type="entry name" value="Folylpolyglutamate synthase/dihydrofolate synthase"/>
    <property type="match status" value="1"/>
</dbReference>
<reference evidence="25 26" key="1">
    <citation type="submission" date="2018-11" db="EMBL/GenBank/DDBJ databases">
        <title>Chryseotalea sanarue gen. nov., sp., nov., a member of the family Cytophagaceae, isolated from a brackish lake in Hamamatsu Japan.</title>
        <authorList>
            <person name="Maejima Y."/>
            <person name="Iino T."/>
            <person name="Muraguchi Y."/>
            <person name="Fukuda K."/>
            <person name="Ohkuma M."/>
            <person name="Moriuchi R."/>
            <person name="Dohra H."/>
            <person name="Kimbara K."/>
            <person name="Shintani M."/>
        </authorList>
    </citation>
    <scope>NUCLEOTIDE SEQUENCE [LARGE SCALE GENOMIC DNA]</scope>
    <source>
        <strain evidence="25 26">Ys</strain>
    </source>
</reference>
<dbReference type="GO" id="GO:0005737">
    <property type="term" value="C:cytoplasm"/>
    <property type="evidence" value="ECO:0007669"/>
    <property type="project" value="TreeGrafter"/>
</dbReference>
<evidence type="ECO:0000256" key="20">
    <source>
        <dbReference type="ARBA" id="ARBA00049035"/>
    </source>
</evidence>
<dbReference type="EC" id="6.3.2.17" evidence="7"/>
<evidence type="ECO:0000259" key="23">
    <source>
        <dbReference type="Pfam" id="PF02875"/>
    </source>
</evidence>
<dbReference type="InterPro" id="IPR013221">
    <property type="entry name" value="Mur_ligase_cen"/>
</dbReference>
<dbReference type="RefSeq" id="WP_246011814.1">
    <property type="nucleotide sequence ID" value="NZ_BHXQ01000001.1"/>
</dbReference>
<dbReference type="EC" id="6.3.2.12" evidence="6"/>
<dbReference type="Pfam" id="PF02875">
    <property type="entry name" value="Mur_ligase_C"/>
    <property type="match status" value="1"/>
</dbReference>
<evidence type="ECO:0000256" key="11">
    <source>
        <dbReference type="ARBA" id="ARBA00022741"/>
    </source>
</evidence>
<evidence type="ECO:0000259" key="24">
    <source>
        <dbReference type="Pfam" id="PF08245"/>
    </source>
</evidence>
<dbReference type="Gene3D" id="3.90.190.20">
    <property type="entry name" value="Mur ligase, C-terminal domain"/>
    <property type="match status" value="1"/>
</dbReference>
<comment type="caution">
    <text evidence="25">The sequence shown here is derived from an EMBL/GenBank/DDBJ whole genome shotgun (WGS) entry which is preliminary data.</text>
</comment>
<keyword evidence="9 22" id="KW-0436">Ligase</keyword>
<comment type="catalytic activity">
    <reaction evidence="20">
        <text>(6R)-5,10-methylenetetrahydrofolyl-(gamma-L-Glu)(n) + L-glutamate + ATP = (6R)-5,10-methylenetetrahydrofolyl-(gamma-L-Glu)(n+1) + ADP + phosphate + H(+)</text>
        <dbReference type="Rhea" id="RHEA:51912"/>
        <dbReference type="Rhea" id="RHEA-COMP:13257"/>
        <dbReference type="Rhea" id="RHEA-COMP:13258"/>
        <dbReference type="ChEBI" id="CHEBI:15378"/>
        <dbReference type="ChEBI" id="CHEBI:29985"/>
        <dbReference type="ChEBI" id="CHEBI:30616"/>
        <dbReference type="ChEBI" id="CHEBI:43474"/>
        <dbReference type="ChEBI" id="CHEBI:136572"/>
        <dbReference type="ChEBI" id="CHEBI:456216"/>
        <dbReference type="EC" id="6.3.2.17"/>
    </reaction>
</comment>
<sequence length="433" mass="47904">MPKIATYKEAVDYLYSNLPMFQRVGSVAFKKDLTNTLALCEVLGNPQNKFKSVHIAGTNGKGSTSHMLASVLQEAGYTTGLYTSPHLKDFTERIRINGVTVDQQFVISFINKLQEIIEKIKPSFFEITVAMAFDYFAQQGVEVAVVEVGLGGRLDSTNVIMPELSLITNIGWDHMDLLGDSLDKIAYEKAGIIKNKVPVIISERQADIEEVFKHKAEGEEAPICFAEDFYEVVLNSDHAFNGFKVYWNKAFFLELNTFPLGGIYQRNNIQGVLMAAEILNEQGFIIPVTALQNGLSKVVDNTGLRGRWQKLGDKPMIICDTGHNKDGIQQVLKQLTLLSYNKLHIVMGMVKGKEPEAVLAIMPKDATYYFCEAKIPRAEKAQTLAEQAKVFGLHGQVIPDVNEALAVARSNASEADVIFIGGSTFVVAELNDL</sequence>
<comment type="cofactor">
    <cofactor evidence="1">
        <name>Mg(2+)</name>
        <dbReference type="ChEBI" id="CHEBI:18420"/>
    </cofactor>
</comment>
<comment type="catalytic activity">
    <reaction evidence="19">
        <text>10-formyltetrahydrofolyl-(gamma-L-Glu)(n) + L-glutamate + ATP = 10-formyltetrahydrofolyl-(gamma-L-Glu)(n+1) + ADP + phosphate + H(+)</text>
        <dbReference type="Rhea" id="RHEA:51904"/>
        <dbReference type="Rhea" id="RHEA-COMP:13088"/>
        <dbReference type="Rhea" id="RHEA-COMP:14300"/>
        <dbReference type="ChEBI" id="CHEBI:15378"/>
        <dbReference type="ChEBI" id="CHEBI:29985"/>
        <dbReference type="ChEBI" id="CHEBI:30616"/>
        <dbReference type="ChEBI" id="CHEBI:43474"/>
        <dbReference type="ChEBI" id="CHEBI:134413"/>
        <dbReference type="ChEBI" id="CHEBI:456216"/>
        <dbReference type="EC" id="6.3.2.17"/>
    </reaction>
</comment>
<dbReference type="PROSITE" id="PS01011">
    <property type="entry name" value="FOLYLPOLYGLU_SYNT_1"/>
    <property type="match status" value="1"/>
</dbReference>
<comment type="similarity">
    <text evidence="5 22">Belongs to the folylpolyglutamate synthase family.</text>
</comment>
<evidence type="ECO:0000313" key="26">
    <source>
        <dbReference type="Proteomes" id="UP000288227"/>
    </source>
</evidence>
<dbReference type="InterPro" id="IPR036565">
    <property type="entry name" value="Mur-like_cat_sf"/>
</dbReference>
<evidence type="ECO:0000256" key="15">
    <source>
        <dbReference type="ARBA" id="ARBA00030048"/>
    </source>
</evidence>
<evidence type="ECO:0000256" key="9">
    <source>
        <dbReference type="ARBA" id="ARBA00022598"/>
    </source>
</evidence>
<feature type="domain" description="Mur ligase C-terminal" evidence="23">
    <location>
        <begin position="306"/>
        <end position="423"/>
    </location>
</feature>
<comment type="pathway">
    <text evidence="4">Cofactor biosynthesis; tetrahydrofolylpolyglutamate biosynthesis.</text>
</comment>
<dbReference type="SUPFAM" id="SSF53244">
    <property type="entry name" value="MurD-like peptide ligases, peptide-binding domain"/>
    <property type="match status" value="1"/>
</dbReference>
<evidence type="ECO:0000256" key="18">
    <source>
        <dbReference type="ARBA" id="ARBA00047493"/>
    </source>
</evidence>
<evidence type="ECO:0000256" key="6">
    <source>
        <dbReference type="ARBA" id="ARBA00013023"/>
    </source>
</evidence>
<comment type="catalytic activity">
    <reaction evidence="21">
        <text>7,8-dihydropteroate + L-glutamate + ATP = 7,8-dihydrofolate + ADP + phosphate + H(+)</text>
        <dbReference type="Rhea" id="RHEA:23584"/>
        <dbReference type="ChEBI" id="CHEBI:15378"/>
        <dbReference type="ChEBI" id="CHEBI:17839"/>
        <dbReference type="ChEBI" id="CHEBI:29985"/>
        <dbReference type="ChEBI" id="CHEBI:30616"/>
        <dbReference type="ChEBI" id="CHEBI:43474"/>
        <dbReference type="ChEBI" id="CHEBI:57451"/>
        <dbReference type="ChEBI" id="CHEBI:456216"/>
        <dbReference type="EC" id="6.3.2.12"/>
    </reaction>
</comment>
<evidence type="ECO:0000256" key="2">
    <source>
        <dbReference type="ARBA" id="ARBA00002714"/>
    </source>
</evidence>
<keyword evidence="10" id="KW-0479">Metal-binding</keyword>
<dbReference type="InterPro" id="IPR036615">
    <property type="entry name" value="Mur_ligase_C_dom_sf"/>
</dbReference>
<dbReference type="SUPFAM" id="SSF53623">
    <property type="entry name" value="MurD-like peptide ligases, catalytic domain"/>
    <property type="match status" value="1"/>
</dbReference>
<keyword evidence="26" id="KW-1185">Reference proteome</keyword>
<comment type="pathway">
    <text evidence="3">Cofactor biosynthesis; tetrahydrofolate biosynthesis; 7,8-dihydrofolate from 2-amino-4-hydroxy-6-hydroxymethyl-7,8-dihydropteridine diphosphate and 4-aminobenzoate: step 2/2.</text>
</comment>
<evidence type="ECO:0000313" key="25">
    <source>
        <dbReference type="EMBL" id="GCC50227.1"/>
    </source>
</evidence>
<evidence type="ECO:0000256" key="16">
    <source>
        <dbReference type="ARBA" id="ARBA00030592"/>
    </source>
</evidence>
<evidence type="ECO:0000256" key="5">
    <source>
        <dbReference type="ARBA" id="ARBA00008276"/>
    </source>
</evidence>
<dbReference type="PANTHER" id="PTHR11136:SF0">
    <property type="entry name" value="DIHYDROFOLATE SYNTHETASE-RELATED"/>
    <property type="match status" value="1"/>
</dbReference>
<organism evidence="25 26">
    <name type="scientific">Chryseotalea sanaruensis</name>
    <dbReference type="NCBI Taxonomy" id="2482724"/>
    <lineage>
        <taxon>Bacteria</taxon>
        <taxon>Pseudomonadati</taxon>
        <taxon>Bacteroidota</taxon>
        <taxon>Cytophagia</taxon>
        <taxon>Cytophagales</taxon>
        <taxon>Chryseotaleaceae</taxon>
        <taxon>Chryseotalea</taxon>
    </lineage>
</organism>
<dbReference type="NCBIfam" id="TIGR01499">
    <property type="entry name" value="folC"/>
    <property type="match status" value="1"/>
</dbReference>
<name>A0A401U5R1_9BACT</name>
<dbReference type="Pfam" id="PF08245">
    <property type="entry name" value="Mur_ligase_M"/>
    <property type="match status" value="1"/>
</dbReference>
<evidence type="ECO:0000256" key="21">
    <source>
        <dbReference type="ARBA" id="ARBA00049161"/>
    </source>
</evidence>
<accession>A0A401U5R1</accession>
<dbReference type="GO" id="GO:0005524">
    <property type="term" value="F:ATP binding"/>
    <property type="evidence" value="ECO:0007669"/>
    <property type="project" value="UniProtKB-KW"/>
</dbReference>
<dbReference type="InterPro" id="IPR018109">
    <property type="entry name" value="Folylpolyglutamate_synth_CS"/>
</dbReference>
<comment type="function">
    <text evidence="2">Functions in two distinct reactions of the de novo folate biosynthetic pathway. Catalyzes the addition of a glutamate residue to dihydropteroate (7,8-dihydropteroate or H2Pte) to form dihydrofolate (7,8-dihydrofolate monoglutamate or H2Pte-Glu). Also catalyzes successive additions of L-glutamate to tetrahydrofolate or 10-formyltetrahydrofolate or 5,10-methylenetetrahydrofolate, leading to folylpolyglutamate derivatives.</text>
</comment>
<evidence type="ECO:0000256" key="4">
    <source>
        <dbReference type="ARBA" id="ARBA00005150"/>
    </source>
</evidence>
<evidence type="ECO:0000256" key="3">
    <source>
        <dbReference type="ARBA" id="ARBA00004799"/>
    </source>
</evidence>
<proteinExistence type="inferred from homology"/>
<keyword evidence="13" id="KW-0460">Magnesium</keyword>
<evidence type="ECO:0000256" key="17">
    <source>
        <dbReference type="ARBA" id="ARBA00032510"/>
    </source>
</evidence>
<keyword evidence="14" id="KW-0289">Folate biosynthesis</keyword>
<dbReference type="InterPro" id="IPR001645">
    <property type="entry name" value="Folylpolyglutamate_synth"/>
</dbReference>
<dbReference type="GO" id="GO:0046656">
    <property type="term" value="P:folic acid biosynthetic process"/>
    <property type="evidence" value="ECO:0007669"/>
    <property type="project" value="UniProtKB-KW"/>
</dbReference>
<protein>
    <recommendedName>
        <fullName evidence="8">Dihydrofolate synthase/folylpolyglutamate synthase</fullName>
        <ecNumber evidence="6">6.3.2.12</ecNumber>
        <ecNumber evidence="7">6.3.2.17</ecNumber>
    </recommendedName>
    <alternativeName>
        <fullName evidence="17">Folylpoly-gamma-glutamate synthetase-dihydrofolate synthetase</fullName>
    </alternativeName>
    <alternativeName>
        <fullName evidence="15">Folylpolyglutamate synthetase</fullName>
    </alternativeName>
    <alternativeName>
        <fullName evidence="16">Tetrahydrofolylpolyglutamate synthase</fullName>
    </alternativeName>
</protein>
<evidence type="ECO:0000256" key="10">
    <source>
        <dbReference type="ARBA" id="ARBA00022723"/>
    </source>
</evidence>
<comment type="catalytic activity">
    <reaction evidence="18">
        <text>(6S)-5,6,7,8-tetrahydrofolyl-(gamma-L-Glu)(n) + L-glutamate + ATP = (6S)-5,6,7,8-tetrahydrofolyl-(gamma-L-Glu)(n+1) + ADP + phosphate + H(+)</text>
        <dbReference type="Rhea" id="RHEA:10580"/>
        <dbReference type="Rhea" id="RHEA-COMP:14738"/>
        <dbReference type="Rhea" id="RHEA-COMP:14740"/>
        <dbReference type="ChEBI" id="CHEBI:15378"/>
        <dbReference type="ChEBI" id="CHEBI:29985"/>
        <dbReference type="ChEBI" id="CHEBI:30616"/>
        <dbReference type="ChEBI" id="CHEBI:43474"/>
        <dbReference type="ChEBI" id="CHEBI:141005"/>
        <dbReference type="ChEBI" id="CHEBI:456216"/>
        <dbReference type="EC" id="6.3.2.17"/>
    </reaction>
</comment>
<evidence type="ECO:0000256" key="19">
    <source>
        <dbReference type="ARBA" id="ARBA00047808"/>
    </source>
</evidence>
<dbReference type="PANTHER" id="PTHR11136">
    <property type="entry name" value="FOLYLPOLYGLUTAMATE SYNTHASE-RELATED"/>
    <property type="match status" value="1"/>
</dbReference>
<evidence type="ECO:0000256" key="13">
    <source>
        <dbReference type="ARBA" id="ARBA00022842"/>
    </source>
</evidence>
<keyword evidence="12 22" id="KW-0067">ATP-binding</keyword>
<dbReference type="Gene3D" id="3.40.1190.10">
    <property type="entry name" value="Mur-like, catalytic domain"/>
    <property type="match status" value="1"/>
</dbReference>
<dbReference type="EMBL" id="BHXQ01000001">
    <property type="protein sequence ID" value="GCC50227.1"/>
    <property type="molecule type" value="Genomic_DNA"/>
</dbReference>